<dbReference type="PANTHER" id="PTHR42793:SF1">
    <property type="entry name" value="PEPTIDYL-LYSINE N-ACETYLTRANSFERASE PATZ"/>
    <property type="match status" value="1"/>
</dbReference>
<evidence type="ECO:0000313" key="4">
    <source>
        <dbReference type="EMBL" id="MCW1934258.1"/>
    </source>
</evidence>
<keyword evidence="2" id="KW-0547">Nucleotide-binding</keyword>
<organism evidence="4 5">
    <name type="scientific">Pararhodobacter zhoushanensis</name>
    <dbReference type="NCBI Taxonomy" id="2479545"/>
    <lineage>
        <taxon>Bacteria</taxon>
        <taxon>Pseudomonadati</taxon>
        <taxon>Pseudomonadota</taxon>
        <taxon>Alphaproteobacteria</taxon>
        <taxon>Rhodobacterales</taxon>
        <taxon>Paracoccaceae</taxon>
        <taxon>Pararhodobacter</taxon>
    </lineage>
</organism>
<protein>
    <submittedName>
        <fullName evidence="4">Acetate--CoA ligase family protein</fullName>
    </submittedName>
</protein>
<dbReference type="Gene3D" id="3.40.50.261">
    <property type="entry name" value="Succinyl-CoA synthetase domains"/>
    <property type="match status" value="2"/>
</dbReference>
<keyword evidence="5" id="KW-1185">Reference proteome</keyword>
<keyword evidence="1" id="KW-0816">Tricarboxylic acid cycle</keyword>
<dbReference type="InterPro" id="IPR011761">
    <property type="entry name" value="ATP-grasp"/>
</dbReference>
<dbReference type="Gene3D" id="3.40.50.720">
    <property type="entry name" value="NAD(P)-binding Rossmann-like Domain"/>
    <property type="match status" value="1"/>
</dbReference>
<dbReference type="PANTHER" id="PTHR42793">
    <property type="entry name" value="COA BINDING DOMAIN CONTAINING PROTEIN"/>
    <property type="match status" value="1"/>
</dbReference>
<reference evidence="4 5" key="1">
    <citation type="submission" date="2022-10" db="EMBL/GenBank/DDBJ databases">
        <title>Pararhodobacter sp. nov., isolated from marine algae.</title>
        <authorList>
            <person name="Choi B.J."/>
            <person name="Kim J.M."/>
            <person name="Lee J.K."/>
            <person name="Choi D.G."/>
            <person name="Jeon C.O."/>
        </authorList>
    </citation>
    <scope>NUCLEOTIDE SEQUENCE [LARGE SCALE GENOMIC DNA]</scope>
    <source>
        <strain evidence="4 5">ZQ420</strain>
    </source>
</reference>
<dbReference type="InterPro" id="IPR003781">
    <property type="entry name" value="CoA-bd"/>
</dbReference>
<dbReference type="InterPro" id="IPR036291">
    <property type="entry name" value="NAD(P)-bd_dom_sf"/>
</dbReference>
<dbReference type="Gene3D" id="3.30.470.20">
    <property type="entry name" value="ATP-grasp fold, B domain"/>
    <property type="match status" value="1"/>
</dbReference>
<evidence type="ECO:0000313" key="5">
    <source>
        <dbReference type="Proteomes" id="UP001208938"/>
    </source>
</evidence>
<comment type="caution">
    <text evidence="4">The sequence shown here is derived from an EMBL/GenBank/DDBJ whole genome shotgun (WGS) entry which is preliminary data.</text>
</comment>
<keyword evidence="2" id="KW-0067">ATP-binding</keyword>
<keyword evidence="4" id="KW-0436">Ligase</keyword>
<dbReference type="SUPFAM" id="SSF51735">
    <property type="entry name" value="NAD(P)-binding Rossmann-fold domains"/>
    <property type="match status" value="1"/>
</dbReference>
<evidence type="ECO:0000259" key="3">
    <source>
        <dbReference type="PROSITE" id="PS50975"/>
    </source>
</evidence>
<name>A0ABT3H3J1_9RHOB</name>
<feature type="domain" description="ATP-grasp" evidence="3">
    <location>
        <begin position="494"/>
        <end position="530"/>
    </location>
</feature>
<dbReference type="Pfam" id="PF13607">
    <property type="entry name" value="Succ_CoA_lig"/>
    <property type="match status" value="1"/>
</dbReference>
<dbReference type="Pfam" id="PF13549">
    <property type="entry name" value="ATP-grasp_5"/>
    <property type="match status" value="1"/>
</dbReference>
<dbReference type="SMART" id="SM00881">
    <property type="entry name" value="CoA_binding"/>
    <property type="match status" value="1"/>
</dbReference>
<sequence>MTRTQPIGIDRVIAPQSIALIGATEDYAKFGGRFLHHIVDHGYKGRIFPINPRRESVLGLTCYPSIMDLPEAPDLALVAVPAPKLAAMIEECGKAGVGVCVVVTAKMAEFGAEGAALEAEIVAIAKRYTMRLVGPNCMGFILPSINLALSSTPTLRYSGPFRHGGVSLISQSGALMGSLYVQSHDHGVGLAGMVSIGNQADLELCDFLEGFIADPATKVICLYIEGVKSPARLRTLALRARAAGKTLLAVKAGRTDAGSTLAHSHTSSLAGSFSAFETLCRETSIQVMDDPDSMILVAGILDRAPAMGAGGIGVVCSSGGGGAVLADRMDLAGLPVASYAEVTRARMDADFQRPHQNNPLDLGAHTGDLEFGIFERGIHAVHDDPGVALLTYVLTPQPLMPQTAQALIDVWKRQEKPVLMVLNTSRFAEDLRQMFLAAGVPVVARIDDALRVMSTAIALRDAQTGIREAATERPAGLVATDAPRSGFLTEPEVKTLLSGYGVAVPHATPCATPDEAVKAADAIGYPVVLKGVADGVVHKSDLGLVQVGLDSADAVRAAFATIAGAIANAAPGTAVRIDVQQMIGAGTELIVGVTNEPGFGPQLVVGAGGLHVELLKDVTQASAPVTPLEAEAMLRRLRIWPLLEGVRGQAPADLASLCQAISRISWLAADLGDRLVDLEVNPLRATPQGAYALDGRATLD</sequence>
<dbReference type="Gene3D" id="3.30.1490.20">
    <property type="entry name" value="ATP-grasp fold, A domain"/>
    <property type="match status" value="1"/>
</dbReference>
<dbReference type="InterPro" id="IPR032875">
    <property type="entry name" value="Succ_CoA_lig_flav_dom"/>
</dbReference>
<dbReference type="Pfam" id="PF13380">
    <property type="entry name" value="CoA_binding_2"/>
    <property type="match status" value="1"/>
</dbReference>
<dbReference type="InterPro" id="IPR016102">
    <property type="entry name" value="Succinyl-CoA_synth-like"/>
</dbReference>
<dbReference type="SUPFAM" id="SSF56059">
    <property type="entry name" value="Glutathione synthetase ATP-binding domain-like"/>
    <property type="match status" value="1"/>
</dbReference>
<accession>A0ABT3H3J1</accession>
<proteinExistence type="predicted"/>
<evidence type="ECO:0000256" key="2">
    <source>
        <dbReference type="PROSITE-ProRule" id="PRU00409"/>
    </source>
</evidence>
<dbReference type="GO" id="GO:0016874">
    <property type="term" value="F:ligase activity"/>
    <property type="evidence" value="ECO:0007669"/>
    <property type="project" value="UniProtKB-KW"/>
</dbReference>
<dbReference type="SUPFAM" id="SSF52210">
    <property type="entry name" value="Succinyl-CoA synthetase domains"/>
    <property type="match status" value="2"/>
</dbReference>
<gene>
    <name evidence="4" type="ORF">OKW52_18850</name>
</gene>
<dbReference type="EMBL" id="JAPDFL010000001">
    <property type="protein sequence ID" value="MCW1934258.1"/>
    <property type="molecule type" value="Genomic_DNA"/>
</dbReference>
<dbReference type="PROSITE" id="PS50975">
    <property type="entry name" value="ATP_GRASP"/>
    <property type="match status" value="1"/>
</dbReference>
<dbReference type="InterPro" id="IPR013815">
    <property type="entry name" value="ATP_grasp_subdomain_1"/>
</dbReference>
<evidence type="ECO:0000256" key="1">
    <source>
        <dbReference type="ARBA" id="ARBA00022532"/>
    </source>
</evidence>
<dbReference type="Proteomes" id="UP001208938">
    <property type="component" value="Unassembled WGS sequence"/>
</dbReference>
<dbReference type="RefSeq" id="WP_264507068.1">
    <property type="nucleotide sequence ID" value="NZ_JAPDFL010000001.1"/>
</dbReference>